<protein>
    <submittedName>
        <fullName evidence="6">TetR/AcrR family transcriptional regulator</fullName>
    </submittedName>
</protein>
<dbReference type="Gene3D" id="1.10.357.10">
    <property type="entry name" value="Tetracycline Repressor, domain 2"/>
    <property type="match status" value="1"/>
</dbReference>
<feature type="DNA-binding region" description="H-T-H motif" evidence="4">
    <location>
        <begin position="40"/>
        <end position="59"/>
    </location>
</feature>
<dbReference type="PANTHER" id="PTHR30055">
    <property type="entry name" value="HTH-TYPE TRANSCRIPTIONAL REGULATOR RUTR"/>
    <property type="match status" value="1"/>
</dbReference>
<evidence type="ECO:0000256" key="1">
    <source>
        <dbReference type="ARBA" id="ARBA00023015"/>
    </source>
</evidence>
<organism evidence="6 7">
    <name type="scientific">Lacisediminihabitans profunda</name>
    <dbReference type="NCBI Taxonomy" id="2594790"/>
    <lineage>
        <taxon>Bacteria</taxon>
        <taxon>Bacillati</taxon>
        <taxon>Actinomycetota</taxon>
        <taxon>Actinomycetes</taxon>
        <taxon>Micrococcales</taxon>
        <taxon>Microbacteriaceae</taxon>
        <taxon>Lacisediminihabitans</taxon>
    </lineage>
</organism>
<dbReference type="AlphaFoldDB" id="A0A5C8UVA9"/>
<dbReference type="InterPro" id="IPR050109">
    <property type="entry name" value="HTH-type_TetR-like_transc_reg"/>
</dbReference>
<evidence type="ECO:0000313" key="7">
    <source>
        <dbReference type="Proteomes" id="UP000321379"/>
    </source>
</evidence>
<evidence type="ECO:0000256" key="2">
    <source>
        <dbReference type="ARBA" id="ARBA00023125"/>
    </source>
</evidence>
<keyword evidence="3" id="KW-0804">Transcription</keyword>
<name>A0A5C8UVA9_9MICO</name>
<reference evidence="6 7" key="1">
    <citation type="submission" date="2019-08" db="EMBL/GenBank/DDBJ databases">
        <title>Bacterial whole genome sequence for Glaciihabitans sp. CHu50b-6-2.</title>
        <authorList>
            <person name="Jin L."/>
        </authorList>
    </citation>
    <scope>NUCLEOTIDE SEQUENCE [LARGE SCALE GENOMIC DNA]</scope>
    <source>
        <strain evidence="6 7">CHu50b-6-2</strain>
    </source>
</reference>
<dbReference type="SUPFAM" id="SSF46689">
    <property type="entry name" value="Homeodomain-like"/>
    <property type="match status" value="1"/>
</dbReference>
<evidence type="ECO:0000256" key="3">
    <source>
        <dbReference type="ARBA" id="ARBA00023163"/>
    </source>
</evidence>
<dbReference type="InterPro" id="IPR001647">
    <property type="entry name" value="HTH_TetR"/>
</dbReference>
<dbReference type="PANTHER" id="PTHR30055:SF234">
    <property type="entry name" value="HTH-TYPE TRANSCRIPTIONAL REGULATOR BETI"/>
    <property type="match status" value="1"/>
</dbReference>
<keyword evidence="2 4" id="KW-0238">DNA-binding</keyword>
<evidence type="ECO:0000256" key="4">
    <source>
        <dbReference type="PROSITE-ProRule" id="PRU00335"/>
    </source>
</evidence>
<dbReference type="EMBL" id="VRMG01000004">
    <property type="protein sequence ID" value="TXN31952.1"/>
    <property type="molecule type" value="Genomic_DNA"/>
</dbReference>
<proteinExistence type="predicted"/>
<accession>A0A5C8UVA9</accession>
<comment type="caution">
    <text evidence="6">The sequence shown here is derived from an EMBL/GenBank/DDBJ whole genome shotgun (WGS) entry which is preliminary data.</text>
</comment>
<dbReference type="Proteomes" id="UP000321379">
    <property type="component" value="Unassembled WGS sequence"/>
</dbReference>
<keyword evidence="1" id="KW-0805">Transcription regulation</keyword>
<dbReference type="GO" id="GO:0003700">
    <property type="term" value="F:DNA-binding transcription factor activity"/>
    <property type="evidence" value="ECO:0007669"/>
    <property type="project" value="TreeGrafter"/>
</dbReference>
<dbReference type="Pfam" id="PF00440">
    <property type="entry name" value="TetR_N"/>
    <property type="match status" value="1"/>
</dbReference>
<dbReference type="PROSITE" id="PS50977">
    <property type="entry name" value="HTH_TETR_2"/>
    <property type="match status" value="1"/>
</dbReference>
<evidence type="ECO:0000259" key="5">
    <source>
        <dbReference type="PROSITE" id="PS50977"/>
    </source>
</evidence>
<gene>
    <name evidence="6" type="ORF">FVP33_03245</name>
</gene>
<dbReference type="PRINTS" id="PR00455">
    <property type="entry name" value="HTHTETR"/>
</dbReference>
<evidence type="ECO:0000313" key="6">
    <source>
        <dbReference type="EMBL" id="TXN31952.1"/>
    </source>
</evidence>
<keyword evidence="7" id="KW-1185">Reference proteome</keyword>
<feature type="domain" description="HTH tetR-type" evidence="5">
    <location>
        <begin position="17"/>
        <end position="77"/>
    </location>
</feature>
<dbReference type="GO" id="GO:0000976">
    <property type="term" value="F:transcription cis-regulatory region binding"/>
    <property type="evidence" value="ECO:0007669"/>
    <property type="project" value="TreeGrafter"/>
</dbReference>
<sequence>MFVTTEAVPTLREAQAAVTRRQVVDAASTLFLANGYVGTSIGAVARLAGVSVQTIYNSVGNKAALLSAMLDSAASGPAAPTPVAEFMRERSRAAVDAAGVIDVLADWFVEVHGRTASVWAVIHQAAAVDGEAAAMERARNEQRLRNYRLAAAELRSRGCLAGLTDDEGAAAIWAIGNPEAYQVLVGGAGWTVAAYRDWLRKALGGALGIA</sequence>
<dbReference type="InterPro" id="IPR009057">
    <property type="entry name" value="Homeodomain-like_sf"/>
</dbReference>